<sequence>MAENQNNNTNESDEIDLGQLFKMINNAFNAVFRGFLRFFLYLKRNALILIGLAVLGVGIGFGLKQILSKKMKIEVIVRPNLESKEYMYDVVNEIQANIKAENEDFFQEMGIEVENLKGFEITVEPLGDKKSKLEDELKYLELLKGLDISGSVSDIVRNEILERNSLNHRIIFTYQSQNSGHEYAQKIVNYINSNPYFIELIEIYRDNAQNRIERNSALIAQIDELIENYTQNLANQAAPQGESRIVLDNEERMDIRALFDLKNDLIKDMEVKKVELKKQTEAVKIINFGKPHEVIKPFFGKKLVLLPTLFIGAFFLWSIIKYLNKKASELE</sequence>
<organism evidence="2 3">
    <name type="scientific">Flagellimonas lutaonensis</name>
    <dbReference type="NCBI Taxonomy" id="516051"/>
    <lineage>
        <taxon>Bacteria</taxon>
        <taxon>Pseudomonadati</taxon>
        <taxon>Bacteroidota</taxon>
        <taxon>Flavobacteriia</taxon>
        <taxon>Flavobacteriales</taxon>
        <taxon>Flavobacteriaceae</taxon>
        <taxon>Flagellimonas</taxon>
    </lineage>
</organism>
<accession>A0A0D5YRS5</accession>
<feature type="transmembrane region" description="Helical" evidence="1">
    <location>
        <begin position="303"/>
        <end position="323"/>
    </location>
</feature>
<keyword evidence="1" id="KW-0812">Transmembrane</keyword>
<evidence type="ECO:0000256" key="1">
    <source>
        <dbReference type="SAM" id="Phobius"/>
    </source>
</evidence>
<dbReference type="Proteomes" id="UP000032726">
    <property type="component" value="Chromosome"/>
</dbReference>
<dbReference type="AlphaFoldDB" id="A0A0D5YRS5"/>
<name>A0A0D5YRS5_9FLAO</name>
<dbReference type="RefSeq" id="WP_045801690.1">
    <property type="nucleotide sequence ID" value="NZ_CP011071.1"/>
</dbReference>
<keyword evidence="1" id="KW-0472">Membrane</keyword>
<proteinExistence type="predicted"/>
<dbReference type="EMBL" id="CP011071">
    <property type="protein sequence ID" value="AKA34982.1"/>
    <property type="molecule type" value="Genomic_DNA"/>
</dbReference>
<dbReference type="OrthoDB" id="1452530at2"/>
<protein>
    <submittedName>
        <fullName evidence="2">Uncharacterized protein</fullName>
    </submittedName>
</protein>
<gene>
    <name evidence="2" type="ORF">VC82_1354</name>
</gene>
<evidence type="ECO:0000313" key="3">
    <source>
        <dbReference type="Proteomes" id="UP000032726"/>
    </source>
</evidence>
<feature type="transmembrane region" description="Helical" evidence="1">
    <location>
        <begin position="46"/>
        <end position="63"/>
    </location>
</feature>
<keyword evidence="3" id="KW-1185">Reference proteome</keyword>
<keyword evidence="1" id="KW-1133">Transmembrane helix</keyword>
<dbReference type="STRING" id="516051.VC82_1354"/>
<reference evidence="2 3" key="1">
    <citation type="submission" date="2015-03" db="EMBL/GenBank/DDBJ databases">
        <title>Complete genome sequence of Muricauda lutaonensis CC-HSB-11T, isolated from a coastal hot spring.</title>
        <authorList>
            <person name="Kim K.M."/>
        </authorList>
    </citation>
    <scope>NUCLEOTIDE SEQUENCE [LARGE SCALE GENOMIC DNA]</scope>
    <source>
        <strain evidence="2 3">CC-HSB-11</strain>
    </source>
</reference>
<dbReference type="KEGG" id="mlt:VC82_1354"/>
<dbReference type="HOGENOM" id="CLU_833879_0_0_10"/>
<evidence type="ECO:0000313" key="2">
    <source>
        <dbReference type="EMBL" id="AKA34982.1"/>
    </source>
</evidence>